<evidence type="ECO:0000313" key="10">
    <source>
        <dbReference type="EMBL" id="KTC98917.1"/>
    </source>
</evidence>
<keyword evidence="1 6" id="KW-0963">Cytoplasm</keyword>
<keyword evidence="2 6" id="KW-0805">Transcription regulation</keyword>
<evidence type="ECO:0000256" key="1">
    <source>
        <dbReference type="ARBA" id="ARBA00022490"/>
    </source>
</evidence>
<dbReference type="InterPro" id="IPR007624">
    <property type="entry name" value="RNA_pol_sigma70_r3"/>
</dbReference>
<dbReference type="PANTHER" id="PTHR30385:SF7">
    <property type="entry name" value="RNA POLYMERASE SIGMA FACTOR FLIA"/>
    <property type="match status" value="1"/>
</dbReference>
<comment type="caution">
    <text evidence="6">Lacks conserved residue(s) required for the propagation of feature annotation.</text>
</comment>
<dbReference type="InterPro" id="IPR012845">
    <property type="entry name" value="RNA_pol_sigma_FliA_WhiG"/>
</dbReference>
<feature type="domain" description="RNA polymerase sigma-70 region 3" evidence="7">
    <location>
        <begin position="99"/>
        <end position="143"/>
    </location>
</feature>
<dbReference type="GO" id="GO:0016987">
    <property type="term" value="F:sigma factor activity"/>
    <property type="evidence" value="ECO:0007669"/>
    <property type="project" value="UniProtKB-UniRule"/>
</dbReference>
<dbReference type="Pfam" id="PF04539">
    <property type="entry name" value="Sigma70_r3"/>
    <property type="match status" value="1"/>
</dbReference>
<dbReference type="GO" id="GO:0003899">
    <property type="term" value="F:DNA-directed RNA polymerase activity"/>
    <property type="evidence" value="ECO:0007669"/>
    <property type="project" value="InterPro"/>
</dbReference>
<dbReference type="InterPro" id="IPR013324">
    <property type="entry name" value="RNA_pol_sigma_r3/r4-like"/>
</dbReference>
<dbReference type="Pfam" id="PF04542">
    <property type="entry name" value="Sigma70_r2"/>
    <property type="match status" value="1"/>
</dbReference>
<comment type="subcellular location">
    <subcellularLocation>
        <location evidence="6">Cytoplasm</location>
    </subcellularLocation>
</comment>
<dbReference type="GO" id="GO:0003677">
    <property type="term" value="F:DNA binding"/>
    <property type="evidence" value="ECO:0007669"/>
    <property type="project" value="UniProtKB-UniRule"/>
</dbReference>
<reference evidence="10 11" key="1">
    <citation type="submission" date="2015-11" db="EMBL/GenBank/DDBJ databases">
        <title>Genomic analysis of 38 Legionella species identifies large and diverse effector repertoires.</title>
        <authorList>
            <person name="Burstein D."/>
            <person name="Amaro F."/>
            <person name="Zusman T."/>
            <person name="Lifshitz Z."/>
            <person name="Cohen O."/>
            <person name="Gilbert J.A."/>
            <person name="Pupko T."/>
            <person name="Shuman H.A."/>
            <person name="Segal G."/>
        </authorList>
    </citation>
    <scope>NUCLEOTIDE SEQUENCE [LARGE SCALE GENOMIC DNA]</scope>
    <source>
        <strain evidence="10 11">ATCC 49504</strain>
    </source>
</reference>
<sequence>MNTVMEPEKSMLTAEEALVRTHAAMVRRIAWHLLGRLPQHVQLDDLMQAGMEGLIEAARHYDASRGASFETYAGIRIRGHMLDEVRRNDWVPRSVHRTSRAISAAVREVENRLGRDARDHEVAEALGVSMEEYFEMLTDSSGSNPCGFEDLGVSEDVIRDEGNGVFEPQVRALRDDLMAMVTDVIHHLPTRERLVLSLYYEQDLNLREIGEVLDVSESRVSQILTQATLRLRARLPEDTPEI</sequence>
<accession>A0A0W0TU08</accession>
<gene>
    <name evidence="10" type="primary">fliA_2</name>
    <name evidence="6" type="synonym">fliA</name>
    <name evidence="10" type="ORF">Lgee_1363</name>
</gene>
<evidence type="ECO:0000259" key="7">
    <source>
        <dbReference type="Pfam" id="PF04539"/>
    </source>
</evidence>
<dbReference type="PATRIC" id="fig|45065.4.peg.1471"/>
<comment type="caution">
    <text evidence="10">The sequence shown here is derived from an EMBL/GenBank/DDBJ whole genome shotgun (WGS) entry which is preliminary data.</text>
</comment>
<evidence type="ECO:0000259" key="9">
    <source>
        <dbReference type="Pfam" id="PF04545"/>
    </source>
</evidence>
<keyword evidence="11" id="KW-1185">Reference proteome</keyword>
<dbReference type="SUPFAM" id="SSF88946">
    <property type="entry name" value="Sigma2 domain of RNA polymerase sigma factors"/>
    <property type="match status" value="1"/>
</dbReference>
<evidence type="ECO:0000256" key="6">
    <source>
        <dbReference type="HAMAP-Rule" id="MF_00962"/>
    </source>
</evidence>
<dbReference type="InterPro" id="IPR014284">
    <property type="entry name" value="RNA_pol_sigma-70_dom"/>
</dbReference>
<dbReference type="InterPro" id="IPR000943">
    <property type="entry name" value="RNA_pol_sigma70"/>
</dbReference>
<comment type="similarity">
    <text evidence="6">Belongs to the sigma-70 factor family. FliA subfamily.</text>
</comment>
<evidence type="ECO:0000313" key="11">
    <source>
        <dbReference type="Proteomes" id="UP000054785"/>
    </source>
</evidence>
<dbReference type="Pfam" id="PF04545">
    <property type="entry name" value="Sigma70_r4"/>
    <property type="match status" value="1"/>
</dbReference>
<proteinExistence type="inferred from homology"/>
<keyword evidence="4 6" id="KW-0238">DNA-binding</keyword>
<dbReference type="InterPro" id="IPR013325">
    <property type="entry name" value="RNA_pol_sigma_r2"/>
</dbReference>
<dbReference type="Gene3D" id="1.20.140.160">
    <property type="match status" value="1"/>
</dbReference>
<dbReference type="InterPro" id="IPR028617">
    <property type="entry name" value="Sigma70_FliA"/>
</dbReference>
<keyword evidence="5 6" id="KW-0804">Transcription</keyword>
<dbReference type="CDD" id="cd06171">
    <property type="entry name" value="Sigma70_r4"/>
    <property type="match status" value="1"/>
</dbReference>
<dbReference type="NCBIfam" id="NF005413">
    <property type="entry name" value="PRK06986.1"/>
    <property type="match status" value="1"/>
</dbReference>
<dbReference type="AlphaFoldDB" id="A0A0W0TU08"/>
<keyword evidence="10" id="KW-0282">Flagellum</keyword>
<feature type="region of interest" description="Sigma-70 factor domain-4" evidence="6">
    <location>
        <begin position="184"/>
        <end position="232"/>
    </location>
</feature>
<dbReference type="InterPro" id="IPR007627">
    <property type="entry name" value="RNA_pol_sigma70_r2"/>
</dbReference>
<feature type="short sequence motif" description="Interaction with polymerase core subunit RpoC" evidence="6">
    <location>
        <begin position="45"/>
        <end position="48"/>
    </location>
</feature>
<dbReference type="PRINTS" id="PR00046">
    <property type="entry name" value="SIGMA70FCT"/>
</dbReference>
<dbReference type="Gene3D" id="1.10.1740.10">
    <property type="match status" value="1"/>
</dbReference>
<dbReference type="PANTHER" id="PTHR30385">
    <property type="entry name" value="SIGMA FACTOR F FLAGELLAR"/>
    <property type="match status" value="1"/>
</dbReference>
<name>A0A0W0TU08_9GAMM</name>
<keyword evidence="10" id="KW-0966">Cell projection</keyword>
<keyword evidence="3 6" id="KW-0731">Sigma factor</keyword>
<evidence type="ECO:0000259" key="8">
    <source>
        <dbReference type="Pfam" id="PF04542"/>
    </source>
</evidence>
<dbReference type="SUPFAM" id="SSF88659">
    <property type="entry name" value="Sigma3 and sigma4 domains of RNA polymerase sigma factors"/>
    <property type="match status" value="2"/>
</dbReference>
<feature type="domain" description="RNA polymerase sigma-70 region 4" evidence="9">
    <location>
        <begin position="185"/>
        <end position="233"/>
    </location>
</feature>
<dbReference type="EMBL" id="LNYC01000052">
    <property type="protein sequence ID" value="KTC98917.1"/>
    <property type="molecule type" value="Genomic_DNA"/>
</dbReference>
<dbReference type="STRING" id="45065.Lgee_1363"/>
<dbReference type="InterPro" id="IPR007630">
    <property type="entry name" value="RNA_pol_sigma70_r4"/>
</dbReference>
<dbReference type="NCBIfam" id="TIGR02937">
    <property type="entry name" value="sigma70-ECF"/>
    <property type="match status" value="1"/>
</dbReference>
<organism evidence="10 11">
    <name type="scientific">Legionella geestiana</name>
    <dbReference type="NCBI Taxonomy" id="45065"/>
    <lineage>
        <taxon>Bacteria</taxon>
        <taxon>Pseudomonadati</taxon>
        <taxon>Pseudomonadota</taxon>
        <taxon>Gammaproteobacteria</taxon>
        <taxon>Legionellales</taxon>
        <taxon>Legionellaceae</taxon>
        <taxon>Legionella</taxon>
    </lineage>
</organism>
<dbReference type="HAMAP" id="MF_00962">
    <property type="entry name" value="Sigma70_FliA"/>
    <property type="match status" value="1"/>
</dbReference>
<dbReference type="PIRSF" id="PIRSF000770">
    <property type="entry name" value="RNA_pol_sigma-SigE/K"/>
    <property type="match status" value="1"/>
</dbReference>
<dbReference type="Proteomes" id="UP000054785">
    <property type="component" value="Unassembled WGS sequence"/>
</dbReference>
<feature type="domain" description="RNA polymerase sigma-70 region 2" evidence="8">
    <location>
        <begin position="18"/>
        <end position="90"/>
    </location>
</feature>
<evidence type="ECO:0000256" key="3">
    <source>
        <dbReference type="ARBA" id="ARBA00023082"/>
    </source>
</evidence>
<evidence type="ECO:0000256" key="4">
    <source>
        <dbReference type="ARBA" id="ARBA00023125"/>
    </source>
</evidence>
<dbReference type="NCBIfam" id="TIGR02479">
    <property type="entry name" value="FliA_WhiG"/>
    <property type="match status" value="1"/>
</dbReference>
<dbReference type="GO" id="GO:0006352">
    <property type="term" value="P:DNA-templated transcription initiation"/>
    <property type="evidence" value="ECO:0007669"/>
    <property type="project" value="UniProtKB-UniRule"/>
</dbReference>
<dbReference type="GO" id="GO:0005737">
    <property type="term" value="C:cytoplasm"/>
    <property type="evidence" value="ECO:0007669"/>
    <property type="project" value="UniProtKB-SubCell"/>
</dbReference>
<comment type="function">
    <text evidence="6">Sigma factors are initiation factors that promote the attachment of RNA polymerase to specific initiation sites and are then released. This sigma factor controls the expression of flagella-related genes.</text>
</comment>
<feature type="DNA-binding region" description="H-T-H motif" evidence="6">
    <location>
        <begin position="206"/>
        <end position="225"/>
    </location>
</feature>
<keyword evidence="10" id="KW-0969">Cilium</keyword>
<feature type="region of interest" description="Sigma-70 factor domain-2" evidence="6">
    <location>
        <begin position="18"/>
        <end position="90"/>
    </location>
</feature>
<evidence type="ECO:0000256" key="5">
    <source>
        <dbReference type="ARBA" id="ARBA00023163"/>
    </source>
</evidence>
<evidence type="ECO:0000256" key="2">
    <source>
        <dbReference type="ARBA" id="ARBA00023015"/>
    </source>
</evidence>
<protein>
    <recommendedName>
        <fullName evidence="6">RNA polymerase sigma factor FliA</fullName>
    </recommendedName>
    <alternativeName>
        <fullName evidence="6">RNA polymerase sigma factor for flagellar operon</fullName>
    </alternativeName>
    <alternativeName>
        <fullName evidence="6">Sigma F</fullName>
    </alternativeName>
    <alternativeName>
        <fullName evidence="6">Sigma-28</fullName>
    </alternativeName>
</protein>